<reference evidence="2 3" key="1">
    <citation type="journal article" date="2012" name="Genet. Mol. Biol.">
        <title>Analysis of 16S rRNA and mxaF genes revealing insights into Methylobacterium niche-specific plant association.</title>
        <authorList>
            <person name="Dourado M.N."/>
            <person name="Andreote F.D."/>
            <person name="Dini-Andreote F."/>
            <person name="Conti R."/>
            <person name="Araujo J.M."/>
            <person name="Araujo W.L."/>
        </authorList>
    </citation>
    <scope>NUCLEOTIDE SEQUENCE [LARGE SCALE GENOMIC DNA]</scope>
    <source>
        <strain evidence="2 3">TC3-10</strain>
    </source>
</reference>
<dbReference type="Proteomes" id="UP001355206">
    <property type="component" value="Unassembled WGS sequence"/>
</dbReference>
<evidence type="ECO:0000259" key="1">
    <source>
        <dbReference type="Pfam" id="PF13271"/>
    </source>
</evidence>
<accession>A0ABU7TXQ4</accession>
<dbReference type="RefSeq" id="WP_331304641.1">
    <property type="nucleotide sequence ID" value="NZ_MLCA01000017.1"/>
</dbReference>
<protein>
    <recommendedName>
        <fullName evidence="1">DUF4062 domain-containing protein</fullName>
    </recommendedName>
</protein>
<comment type="caution">
    <text evidence="2">The sequence shown here is derived from an EMBL/GenBank/DDBJ whole genome shotgun (WGS) entry which is preliminary data.</text>
</comment>
<feature type="domain" description="DUF4062" evidence="1">
    <location>
        <begin position="49"/>
        <end position="130"/>
    </location>
</feature>
<dbReference type="Pfam" id="PF13271">
    <property type="entry name" value="DUF4062"/>
    <property type="match status" value="1"/>
</dbReference>
<dbReference type="EMBL" id="MLCA01000017">
    <property type="protein sequence ID" value="MEE7494724.1"/>
    <property type="molecule type" value="Genomic_DNA"/>
</dbReference>
<evidence type="ECO:0000313" key="3">
    <source>
        <dbReference type="Proteomes" id="UP001355206"/>
    </source>
</evidence>
<evidence type="ECO:0000313" key="2">
    <source>
        <dbReference type="EMBL" id="MEE7494724.1"/>
    </source>
</evidence>
<dbReference type="InterPro" id="IPR025139">
    <property type="entry name" value="DUF4062"/>
</dbReference>
<keyword evidence="3" id="KW-1185">Reference proteome</keyword>
<organism evidence="2 3">
    <name type="scientific">Methylobacterium oryzae</name>
    <dbReference type="NCBI Taxonomy" id="334852"/>
    <lineage>
        <taxon>Bacteria</taxon>
        <taxon>Pseudomonadati</taxon>
        <taxon>Pseudomonadota</taxon>
        <taxon>Alphaproteobacteria</taxon>
        <taxon>Hyphomicrobiales</taxon>
        <taxon>Methylobacteriaceae</taxon>
        <taxon>Methylobacterium</taxon>
    </lineage>
</organism>
<sequence length="418" mass="45477">MTPDDTLAGRDAMGLRVPWPVTCRAIRYRSDGPYSRRRTSEALQGASVKVFISSLIGGMGPIRAAARAAVTGLGHEVIMAEDFGAQPTSPQVACLEGIRQAGIVVLILGKDYGAKQSSGLSATHEEYREARQSRPVIAFVQEGVDRDPDEAAFVTEAQEWVGGLFRGGFTTPEELQAKIGRAIHEVMLSRAAGPVDEGGLVERALAMLPQERRGYSSMGRNLNVAFACGPTQAILRPSRIEDRALHEELSQAAMFGPLRIFDRTKGVTEAVEDGSLVIRQERETSFTLTPQADLLFALPIPRPGDMMGGVIEEDIADLLRQALRFAVSVLDKVDPTQRITHVVPVASIGDAQMLAWQTRAEAARNRGGGMSFSMGRDDHEPVRLTPALRTRPALTHDASDLVEDLVTLLRREYRANSN</sequence>
<proteinExistence type="predicted"/>
<gene>
    <name evidence="2" type="ORF">MOTC310_31670</name>
</gene>
<name>A0ABU7TXQ4_9HYPH</name>